<dbReference type="Pfam" id="PF05133">
    <property type="entry name" value="SPP1_portal"/>
    <property type="match status" value="1"/>
</dbReference>
<dbReference type="Proteomes" id="UP000000323">
    <property type="component" value="Chromosome 1"/>
</dbReference>
<evidence type="ECO:0000313" key="1">
    <source>
        <dbReference type="EMBL" id="ACZ42675.1"/>
    </source>
</evidence>
<dbReference type="AlphaFoldDB" id="D1CD10"/>
<dbReference type="InterPro" id="IPR021145">
    <property type="entry name" value="Portal_protein_SPP1_Gp6-like"/>
</dbReference>
<sequence>MAATNVQMADSRWERLRRYREYLDFYAGDQWESPPRAGEKRLTFNYARVFVHKAASYLFGKPYNLQVPPSDEMPPERAAEVERLLKATYEANNLYALDYDTAVDAAVIGDGAFRVLPTEEGVRVTSVDPQALDVETDPLDFRRVLAVTHSYTVEEPVDHGLWAGRRLSGEFVERWTDSEVTLQVDGAHVATLPNPLGRIPYVIFPNIRRPFSFWGESDLVDLIGPARELNKRMSVLAWVLEVSGNPIAVLENAEADGIRVGPGQLWELPAESKAYLLDLLQGGGVKLHIEYVDLLYRALHDIAETPRTAFGDSGRVISGAALEVEMEPLVQKVSRKRQIWTGVIQARNELILRSLELLGAGPMAPYRTLVQWPSLLPEDRSQTVRDEVALVEAGIHSRRRAMEVLGEDDPEAEYRRVVEESLSPEDISLMQLQYR</sequence>
<name>D1CD10_THET1</name>
<keyword evidence="2" id="KW-1185">Reference proteome</keyword>
<dbReference type="RefSeq" id="WP_012875709.1">
    <property type="nucleotide sequence ID" value="NC_013525.1"/>
</dbReference>
<dbReference type="HOGENOM" id="CLU_605343_0_0_0"/>
<organism evidence="1 2">
    <name type="scientific">Thermobaculum terrenum (strain ATCC BAA-798 / CCMEE 7001 / YNP1)</name>
    <dbReference type="NCBI Taxonomy" id="525904"/>
    <lineage>
        <taxon>Bacteria</taxon>
        <taxon>Bacillati</taxon>
        <taxon>Chloroflexota</taxon>
        <taxon>Chloroflexia</taxon>
        <taxon>Candidatus Thermobaculales</taxon>
        <taxon>Candidatus Thermobaculaceae</taxon>
        <taxon>Thermobaculum</taxon>
    </lineage>
</organism>
<dbReference type="eggNOG" id="COG3567">
    <property type="taxonomic scope" value="Bacteria"/>
</dbReference>
<proteinExistence type="predicted"/>
<evidence type="ECO:0008006" key="3">
    <source>
        <dbReference type="Google" id="ProtNLM"/>
    </source>
</evidence>
<dbReference type="OrthoDB" id="141489at2"/>
<gene>
    <name evidence="1" type="ordered locus">Tter_1769</name>
</gene>
<accession>D1CD10</accession>
<protein>
    <recommendedName>
        <fullName evidence="3">Portal protein</fullName>
    </recommendedName>
</protein>
<dbReference type="EMBL" id="CP001825">
    <property type="protein sequence ID" value="ACZ42675.1"/>
    <property type="molecule type" value="Genomic_DNA"/>
</dbReference>
<dbReference type="STRING" id="525904.Tter_1769"/>
<evidence type="ECO:0000313" key="2">
    <source>
        <dbReference type="Proteomes" id="UP000000323"/>
    </source>
</evidence>
<dbReference type="KEGG" id="ttr:Tter_1769"/>
<reference evidence="2" key="1">
    <citation type="journal article" date="2010" name="Stand. Genomic Sci.">
        <title>Complete genome sequence of 'Thermobaculum terrenum' type strain (YNP1).</title>
        <authorList>
            <person name="Kiss H."/>
            <person name="Cleland D."/>
            <person name="Lapidus A."/>
            <person name="Lucas S."/>
            <person name="Glavina Del Rio T."/>
            <person name="Nolan M."/>
            <person name="Tice H."/>
            <person name="Han C."/>
            <person name="Goodwin L."/>
            <person name="Pitluck S."/>
            <person name="Liolios K."/>
            <person name="Ivanova N."/>
            <person name="Mavromatis K."/>
            <person name="Ovchinnikova G."/>
            <person name="Pati A."/>
            <person name="Chen A."/>
            <person name="Palaniappan K."/>
            <person name="Land M."/>
            <person name="Hauser L."/>
            <person name="Chang Y."/>
            <person name="Jeffries C."/>
            <person name="Lu M."/>
            <person name="Brettin T."/>
            <person name="Detter J."/>
            <person name="Goker M."/>
            <person name="Tindall B."/>
            <person name="Beck B."/>
            <person name="McDermott T."/>
            <person name="Woyke T."/>
            <person name="Bristow J."/>
            <person name="Eisen J."/>
            <person name="Markowitz V."/>
            <person name="Hugenholtz P."/>
            <person name="Kyrpides N."/>
            <person name="Klenk H."/>
            <person name="Cheng J."/>
        </authorList>
    </citation>
    <scope>NUCLEOTIDE SEQUENCE [LARGE SCALE GENOMIC DNA]</scope>
    <source>
        <strain evidence="2">ATCC BAA-798 / YNP1</strain>
    </source>
</reference>